<dbReference type="EMBL" id="JAVFKY010000001">
    <property type="protein sequence ID" value="KAK5581768.1"/>
    <property type="molecule type" value="Genomic_DNA"/>
</dbReference>
<dbReference type="Proteomes" id="UP001344447">
    <property type="component" value="Unassembled WGS sequence"/>
</dbReference>
<protein>
    <submittedName>
        <fullName evidence="1">Uncharacterized protein</fullName>
    </submittedName>
</protein>
<sequence>MIIFRKFPNQKTLNDQIFIDTTTRLEITIISRVAFIPLISECASDENLWSLTNTYFTTFHCLSKKLPKA</sequence>
<name>A0AAN7U4J1_9MYCE</name>
<comment type="caution">
    <text evidence="1">The sequence shown here is derived from an EMBL/GenBank/DDBJ whole genome shotgun (WGS) entry which is preliminary data.</text>
</comment>
<gene>
    <name evidence="1" type="ORF">RB653_003346</name>
</gene>
<reference evidence="1 2" key="1">
    <citation type="submission" date="2023-11" db="EMBL/GenBank/DDBJ databases">
        <title>Dfirmibasis_genome.</title>
        <authorList>
            <person name="Edelbroek B."/>
            <person name="Kjellin J."/>
            <person name="Jerlstrom-Hultqvist J."/>
            <person name="Soderbom F."/>
        </authorList>
    </citation>
    <scope>NUCLEOTIDE SEQUENCE [LARGE SCALE GENOMIC DNA]</scope>
    <source>
        <strain evidence="1 2">TNS-C-14</strain>
    </source>
</reference>
<accession>A0AAN7U4J1</accession>
<keyword evidence="2" id="KW-1185">Reference proteome</keyword>
<proteinExistence type="predicted"/>
<organism evidence="1 2">
    <name type="scientific">Dictyostelium firmibasis</name>
    <dbReference type="NCBI Taxonomy" id="79012"/>
    <lineage>
        <taxon>Eukaryota</taxon>
        <taxon>Amoebozoa</taxon>
        <taxon>Evosea</taxon>
        <taxon>Eumycetozoa</taxon>
        <taxon>Dictyostelia</taxon>
        <taxon>Dictyosteliales</taxon>
        <taxon>Dictyosteliaceae</taxon>
        <taxon>Dictyostelium</taxon>
    </lineage>
</organism>
<dbReference type="AlphaFoldDB" id="A0AAN7U4J1"/>
<evidence type="ECO:0000313" key="1">
    <source>
        <dbReference type="EMBL" id="KAK5581768.1"/>
    </source>
</evidence>
<evidence type="ECO:0000313" key="2">
    <source>
        <dbReference type="Proteomes" id="UP001344447"/>
    </source>
</evidence>